<dbReference type="SUPFAM" id="SSF54695">
    <property type="entry name" value="POZ domain"/>
    <property type="match status" value="1"/>
</dbReference>
<keyword evidence="3" id="KW-1185">Reference proteome</keyword>
<dbReference type="InterPro" id="IPR000210">
    <property type="entry name" value="BTB/POZ_dom"/>
</dbReference>
<dbReference type="EMBL" id="KZ613848">
    <property type="protein sequence ID" value="PMD56273.1"/>
    <property type="molecule type" value="Genomic_DNA"/>
</dbReference>
<gene>
    <name evidence="2" type="ORF">K444DRAFT_665921</name>
</gene>
<accession>A0A2J6T026</accession>
<organism evidence="2 3">
    <name type="scientific">Hyaloscypha bicolor E</name>
    <dbReference type="NCBI Taxonomy" id="1095630"/>
    <lineage>
        <taxon>Eukaryota</taxon>
        <taxon>Fungi</taxon>
        <taxon>Dikarya</taxon>
        <taxon>Ascomycota</taxon>
        <taxon>Pezizomycotina</taxon>
        <taxon>Leotiomycetes</taxon>
        <taxon>Helotiales</taxon>
        <taxon>Hyaloscyphaceae</taxon>
        <taxon>Hyaloscypha</taxon>
        <taxon>Hyaloscypha bicolor</taxon>
    </lineage>
</organism>
<name>A0A2J6T026_9HELO</name>
<dbReference type="AlphaFoldDB" id="A0A2J6T026"/>
<sequence length="243" mass="27227">MASNGPTVTDQSANQERSLQEYLTSNKTVQIYVGPERKLWFLNEELLCDRVPFFKGAFKSGWKEGKSKVMELPDDDPEAFGHFVDWVYTEVLKCKLCAPLPPGHWNEPYTPSHVDAAHELQWLKLWVLADKMNLTELGDSALDMHLRCLSGHDLVISPEAVSLACGNPAGDGKLRKHLVEGMMMSGMYQLPPSDGRSNGLGVGVFANASFNRELIDTILHHLQIPKTEMCPYRHCPIHDLKQG</sequence>
<evidence type="ECO:0000313" key="2">
    <source>
        <dbReference type="EMBL" id="PMD56273.1"/>
    </source>
</evidence>
<dbReference type="CDD" id="cd18186">
    <property type="entry name" value="BTB_POZ_ZBTB_KLHL-like"/>
    <property type="match status" value="1"/>
</dbReference>
<feature type="domain" description="BTB" evidence="1">
    <location>
        <begin position="27"/>
        <end position="89"/>
    </location>
</feature>
<evidence type="ECO:0000259" key="1">
    <source>
        <dbReference type="PROSITE" id="PS50097"/>
    </source>
</evidence>
<dbReference type="OrthoDB" id="194443at2759"/>
<dbReference type="PANTHER" id="PTHR47843">
    <property type="entry name" value="BTB DOMAIN-CONTAINING PROTEIN-RELATED"/>
    <property type="match status" value="1"/>
</dbReference>
<reference evidence="2 3" key="1">
    <citation type="submission" date="2016-04" db="EMBL/GenBank/DDBJ databases">
        <title>A degradative enzymes factory behind the ericoid mycorrhizal symbiosis.</title>
        <authorList>
            <consortium name="DOE Joint Genome Institute"/>
            <person name="Martino E."/>
            <person name="Morin E."/>
            <person name="Grelet G."/>
            <person name="Kuo A."/>
            <person name="Kohler A."/>
            <person name="Daghino S."/>
            <person name="Barry K."/>
            <person name="Choi C."/>
            <person name="Cichocki N."/>
            <person name="Clum A."/>
            <person name="Copeland A."/>
            <person name="Hainaut M."/>
            <person name="Haridas S."/>
            <person name="Labutti K."/>
            <person name="Lindquist E."/>
            <person name="Lipzen A."/>
            <person name="Khouja H.-R."/>
            <person name="Murat C."/>
            <person name="Ohm R."/>
            <person name="Olson A."/>
            <person name="Spatafora J."/>
            <person name="Veneault-Fourrey C."/>
            <person name="Henrissat B."/>
            <person name="Grigoriev I."/>
            <person name="Martin F."/>
            <person name="Perotto S."/>
        </authorList>
    </citation>
    <scope>NUCLEOTIDE SEQUENCE [LARGE SCALE GENOMIC DNA]</scope>
    <source>
        <strain evidence="2 3">E</strain>
    </source>
</reference>
<proteinExistence type="predicted"/>
<dbReference type="GeneID" id="36595216"/>
<dbReference type="InParanoid" id="A0A2J6T026"/>
<protein>
    <recommendedName>
        <fullName evidence="1">BTB domain-containing protein</fullName>
    </recommendedName>
</protein>
<dbReference type="Proteomes" id="UP000235371">
    <property type="component" value="Unassembled WGS sequence"/>
</dbReference>
<dbReference type="RefSeq" id="XP_024733177.1">
    <property type="nucleotide sequence ID" value="XM_024887140.1"/>
</dbReference>
<dbReference type="InterPro" id="IPR011333">
    <property type="entry name" value="SKP1/BTB/POZ_sf"/>
</dbReference>
<evidence type="ECO:0000313" key="3">
    <source>
        <dbReference type="Proteomes" id="UP000235371"/>
    </source>
</evidence>
<dbReference type="PROSITE" id="PS50097">
    <property type="entry name" value="BTB"/>
    <property type="match status" value="1"/>
</dbReference>
<dbReference type="Gene3D" id="3.30.710.10">
    <property type="entry name" value="Potassium Channel Kv1.1, Chain A"/>
    <property type="match status" value="1"/>
</dbReference>